<reference evidence="1" key="1">
    <citation type="submission" date="2022-05" db="EMBL/GenBank/DDBJ databases">
        <title>Chromosome-level genome of Chaenocephalus aceratus.</title>
        <authorList>
            <person name="Park H."/>
        </authorList>
    </citation>
    <scope>NUCLEOTIDE SEQUENCE</scope>
    <source>
        <strain evidence="1">KU_202001</strain>
    </source>
</reference>
<organism evidence="1 2">
    <name type="scientific">Chaenocephalus aceratus</name>
    <name type="common">Blackfin icefish</name>
    <name type="synonym">Chaenichthys aceratus</name>
    <dbReference type="NCBI Taxonomy" id="36190"/>
    <lineage>
        <taxon>Eukaryota</taxon>
        <taxon>Metazoa</taxon>
        <taxon>Chordata</taxon>
        <taxon>Craniata</taxon>
        <taxon>Vertebrata</taxon>
        <taxon>Euteleostomi</taxon>
        <taxon>Actinopterygii</taxon>
        <taxon>Neopterygii</taxon>
        <taxon>Teleostei</taxon>
        <taxon>Neoteleostei</taxon>
        <taxon>Acanthomorphata</taxon>
        <taxon>Eupercaria</taxon>
        <taxon>Perciformes</taxon>
        <taxon>Notothenioidei</taxon>
        <taxon>Channichthyidae</taxon>
        <taxon>Chaenocephalus</taxon>
    </lineage>
</organism>
<evidence type="ECO:0000313" key="2">
    <source>
        <dbReference type="Proteomes" id="UP001057452"/>
    </source>
</evidence>
<accession>A0ACB9X915</accession>
<sequence>MKKVHQLKHSGELCFIDSSGNMDRENCRYEKFLRHLDRLYARRECWALRYRGSFLTRGNNTNNFAEAAMRVLKDNILQRTKAFNLPQLFDLLTSRLETYYEGCIVDVALGRWESFQRAKFLPQDGNIAASRIQQIEDKKFVALMNQSLRIRSNRMKRQDTSQSAPLHALTPLHPSHSLHTPIPLFRGRTL</sequence>
<proteinExistence type="predicted"/>
<dbReference type="Proteomes" id="UP001057452">
    <property type="component" value="Chromosome 8"/>
</dbReference>
<name>A0ACB9X915_CHAAC</name>
<evidence type="ECO:0000313" key="1">
    <source>
        <dbReference type="EMBL" id="KAI4822402.1"/>
    </source>
</evidence>
<gene>
    <name evidence="1" type="ORF">KUCAC02_007953</name>
</gene>
<dbReference type="EMBL" id="CM043792">
    <property type="protein sequence ID" value="KAI4822402.1"/>
    <property type="molecule type" value="Genomic_DNA"/>
</dbReference>
<feature type="non-terminal residue" evidence="1">
    <location>
        <position position="190"/>
    </location>
</feature>
<keyword evidence="2" id="KW-1185">Reference proteome</keyword>
<protein>
    <submittedName>
        <fullName evidence="1">Uncharacterized protein</fullName>
    </submittedName>
</protein>
<comment type="caution">
    <text evidence="1">The sequence shown here is derived from an EMBL/GenBank/DDBJ whole genome shotgun (WGS) entry which is preliminary data.</text>
</comment>